<keyword evidence="1" id="KW-1133">Transmembrane helix</keyword>
<dbReference type="EMBL" id="LKAM01000006">
    <property type="protein sequence ID" value="KUM48015.1"/>
    <property type="molecule type" value="Genomic_DNA"/>
</dbReference>
<evidence type="ECO:0000313" key="2">
    <source>
        <dbReference type="EMBL" id="KUM48015.1"/>
    </source>
</evidence>
<comment type="caution">
    <text evidence="2">The sequence shown here is derived from an EMBL/GenBank/DDBJ whole genome shotgun (WGS) entry which is preliminary data.</text>
</comment>
<keyword evidence="1" id="KW-0812">Transmembrane</keyword>
<keyword evidence="1" id="KW-0472">Membrane</keyword>
<sequence length="46" mass="5387">MHWVCHVAFLIIQMLTLDGMLLFMYPYPIWEELEVGAIVSAPNQYC</sequence>
<protein>
    <submittedName>
        <fullName evidence="2">Uncharacterized protein</fullName>
    </submittedName>
</protein>
<feature type="transmembrane region" description="Helical" evidence="1">
    <location>
        <begin position="7"/>
        <end position="27"/>
    </location>
</feature>
<reference evidence="2" key="1">
    <citation type="journal article" date="2015" name="Genome Biol. Evol.">
        <title>Organellar Genomes of White Spruce (Picea glauca): Assembly and Annotation.</title>
        <authorList>
            <person name="Jackman S.D."/>
            <person name="Warren R.L."/>
            <person name="Gibb E.A."/>
            <person name="Vandervalk B.P."/>
            <person name="Mohamadi H."/>
            <person name="Chu J."/>
            <person name="Raymond A."/>
            <person name="Pleasance S."/>
            <person name="Coope R."/>
            <person name="Wildung M.R."/>
            <person name="Ritland C.E."/>
            <person name="Bousquet J."/>
            <person name="Jones S.J."/>
            <person name="Bohlmann J."/>
            <person name="Birol I."/>
        </authorList>
    </citation>
    <scope>NUCLEOTIDE SEQUENCE [LARGE SCALE GENOMIC DNA]</scope>
    <source>
        <tissue evidence="2">Flushing bud</tissue>
    </source>
</reference>
<keyword evidence="2" id="KW-0496">Mitochondrion</keyword>
<proteinExistence type="predicted"/>
<geneLocation type="mitochondrion" evidence="2"/>
<evidence type="ECO:0000256" key="1">
    <source>
        <dbReference type="SAM" id="Phobius"/>
    </source>
</evidence>
<name>A0A101LZ86_PICGL</name>
<gene>
    <name evidence="2" type="ORF">ABT39_MTgene5010</name>
</gene>
<accession>A0A101LZ86</accession>
<dbReference type="AlphaFoldDB" id="A0A101LZ86"/>
<organism evidence="2">
    <name type="scientific">Picea glauca</name>
    <name type="common">White spruce</name>
    <name type="synonym">Pinus glauca</name>
    <dbReference type="NCBI Taxonomy" id="3330"/>
    <lineage>
        <taxon>Eukaryota</taxon>
        <taxon>Viridiplantae</taxon>
        <taxon>Streptophyta</taxon>
        <taxon>Embryophyta</taxon>
        <taxon>Tracheophyta</taxon>
        <taxon>Spermatophyta</taxon>
        <taxon>Pinopsida</taxon>
        <taxon>Pinidae</taxon>
        <taxon>Conifers I</taxon>
        <taxon>Pinales</taxon>
        <taxon>Pinaceae</taxon>
        <taxon>Picea</taxon>
    </lineage>
</organism>